<name>A0A8H3TRA0_9TREE</name>
<organism evidence="1 2">
    <name type="scientific">Naganishia liquefaciens</name>
    <dbReference type="NCBI Taxonomy" id="104408"/>
    <lineage>
        <taxon>Eukaryota</taxon>
        <taxon>Fungi</taxon>
        <taxon>Dikarya</taxon>
        <taxon>Basidiomycota</taxon>
        <taxon>Agaricomycotina</taxon>
        <taxon>Tremellomycetes</taxon>
        <taxon>Filobasidiales</taxon>
        <taxon>Filobasidiaceae</taxon>
        <taxon>Naganishia</taxon>
    </lineage>
</organism>
<dbReference type="EMBL" id="BLZA01000017">
    <property type="protein sequence ID" value="GHJ85981.1"/>
    <property type="molecule type" value="Genomic_DNA"/>
</dbReference>
<gene>
    <name evidence="1" type="ORF">NliqN6_2383</name>
</gene>
<sequence>MLLAQQTNNHMQRGVHPAQYYEERYQQPNIVYVDAFGRPMYEERFEIPYGNLHHEGEYYPVDTHGNVLPMGPLPAPEQYHEANVRLPRVDEQLPLHMHVPVAIEHQAMGREPQQALEARHVMPGQLPDQVMPYPSQVHVPQQWGPNPELLPFNQQAIQAPRQGPLKAQTGFVPEQDPATYALDPLLATNSRDFAVDAYGRVAQETSNHNAVDDFRNPPLPSDIIAGRWARDQNTTHENNLVECEHVNGDQAQQRNTDTLLPLMEGEQQLPSHHIDFGEKGELFGGDLNEVFPTDPDIEDYNAALHQQQDMETLLGQM</sequence>
<evidence type="ECO:0000313" key="2">
    <source>
        <dbReference type="Proteomes" id="UP000620104"/>
    </source>
</evidence>
<protein>
    <submittedName>
        <fullName evidence="1">Uncharacterized protein</fullName>
    </submittedName>
</protein>
<reference evidence="1" key="1">
    <citation type="submission" date="2020-07" db="EMBL/GenBank/DDBJ databases">
        <title>Draft Genome Sequence of a Deep-Sea Yeast, Naganishia (Cryptococcus) liquefaciens strain N6.</title>
        <authorList>
            <person name="Han Y.W."/>
            <person name="Kajitani R."/>
            <person name="Morimoto H."/>
            <person name="Parhat M."/>
            <person name="Tsubouchi H."/>
            <person name="Bakenova O."/>
            <person name="Ogata M."/>
            <person name="Argunhan B."/>
            <person name="Aoki R."/>
            <person name="Kajiwara S."/>
            <person name="Itoh T."/>
            <person name="Iwasaki H."/>
        </authorList>
    </citation>
    <scope>NUCLEOTIDE SEQUENCE</scope>
    <source>
        <strain evidence="1">N6</strain>
    </source>
</reference>
<evidence type="ECO:0000313" key="1">
    <source>
        <dbReference type="EMBL" id="GHJ85981.1"/>
    </source>
</evidence>
<dbReference type="AlphaFoldDB" id="A0A8H3TRA0"/>
<proteinExistence type="predicted"/>
<dbReference type="OrthoDB" id="6247875at2759"/>
<keyword evidence="2" id="KW-1185">Reference proteome</keyword>
<accession>A0A8H3TRA0</accession>
<dbReference type="Proteomes" id="UP000620104">
    <property type="component" value="Unassembled WGS sequence"/>
</dbReference>
<comment type="caution">
    <text evidence="1">The sequence shown here is derived from an EMBL/GenBank/DDBJ whole genome shotgun (WGS) entry which is preliminary data.</text>
</comment>